<comment type="similarity">
    <text evidence="1">Belongs to the actin family.</text>
</comment>
<feature type="region of interest" description="Disordered" evidence="2">
    <location>
        <begin position="318"/>
        <end position="340"/>
    </location>
</feature>
<proteinExistence type="inferred from homology"/>
<sequence>MSRENKAVLIVHGSHTLRAGYGIHNDLFRRPAYELTARVGLPRAFLAARASTSAEGVAALPAAEDYVVGDELDQRISAGEPFEIYWPVRRGVIQDWQACIALWRHLLFRLMPLRPSLNDSPILLALPAPVSRAAHSIITRVFFELFNAPSLSIVETPLLSSYACGTLSSVVVDVGWESCSVSPVLDCAVQHAALTRCNVGLRHCALYLAHLLRRDASLTDALIKLDSRHAASTSRTGESASDAQETLHQSFAALALQLIHEKHARFEAGDLPAGAEQQNDDEEFDVAAALIAGREKAAIEEQEARNKAALAGSDPEAQAIAAKAASQASKPSDDVQPGANDEEGAVQTVFRGVRLQVGPGPLGQVAEPLFNPAVLANVRGIDSGPDLGQRCFGAGSLPDENIDLDAMERAQGSSAPAASRSLPELISIAIASIPEDDKRALLWETLVVTGAPTIGLKGLAGAVTAACANYVASASSNSGGGMGMMTGGMDGTPGIGAAERSSAQPTNVRSLRVPDYFAEFKERTDLAPFLGATIYGKLTFSDPSGRNYVSKAAYNERGPAASFAVLSA</sequence>
<dbReference type="PANTHER" id="PTHR11937">
    <property type="entry name" value="ACTIN"/>
    <property type="match status" value="1"/>
</dbReference>
<dbReference type="SUPFAM" id="SSF53067">
    <property type="entry name" value="Actin-like ATPase domain"/>
    <property type="match status" value="2"/>
</dbReference>
<dbReference type="RefSeq" id="XP_025595488.1">
    <property type="nucleotide sequence ID" value="XM_025741071.1"/>
</dbReference>
<protein>
    <recommendedName>
        <fullName evidence="5">Actin-like ATPase domain-containing protein</fullName>
    </recommendedName>
</protein>
<dbReference type="Gene3D" id="3.30.420.40">
    <property type="match status" value="3"/>
</dbReference>
<evidence type="ECO:0000256" key="1">
    <source>
        <dbReference type="RuleBase" id="RU000487"/>
    </source>
</evidence>
<dbReference type="OrthoDB" id="74201at2759"/>
<dbReference type="GeneID" id="37268615"/>
<dbReference type="InterPro" id="IPR004000">
    <property type="entry name" value="Actin"/>
</dbReference>
<keyword evidence="4" id="KW-1185">Reference proteome</keyword>
<dbReference type="SMART" id="SM00268">
    <property type="entry name" value="ACTIN"/>
    <property type="match status" value="1"/>
</dbReference>
<feature type="compositionally biased region" description="Low complexity" evidence="2">
    <location>
        <begin position="318"/>
        <end position="330"/>
    </location>
</feature>
<dbReference type="Pfam" id="PF00022">
    <property type="entry name" value="Actin"/>
    <property type="match status" value="1"/>
</dbReference>
<organism evidence="3 4">
    <name type="scientific">Tilletiopsis washingtonensis</name>
    <dbReference type="NCBI Taxonomy" id="58919"/>
    <lineage>
        <taxon>Eukaryota</taxon>
        <taxon>Fungi</taxon>
        <taxon>Dikarya</taxon>
        <taxon>Basidiomycota</taxon>
        <taxon>Ustilaginomycotina</taxon>
        <taxon>Exobasidiomycetes</taxon>
        <taxon>Entylomatales</taxon>
        <taxon>Entylomatales incertae sedis</taxon>
        <taxon>Tilletiopsis</taxon>
    </lineage>
</organism>
<accession>A0A316Z0Z2</accession>
<reference evidence="3 4" key="1">
    <citation type="journal article" date="2018" name="Mol. Biol. Evol.">
        <title>Broad Genomic Sampling Reveals a Smut Pathogenic Ancestry of the Fungal Clade Ustilaginomycotina.</title>
        <authorList>
            <person name="Kijpornyongpan T."/>
            <person name="Mondo S.J."/>
            <person name="Barry K."/>
            <person name="Sandor L."/>
            <person name="Lee J."/>
            <person name="Lipzen A."/>
            <person name="Pangilinan J."/>
            <person name="LaButti K."/>
            <person name="Hainaut M."/>
            <person name="Henrissat B."/>
            <person name="Grigoriev I.V."/>
            <person name="Spatafora J.W."/>
            <person name="Aime M.C."/>
        </authorList>
    </citation>
    <scope>NUCLEOTIDE SEQUENCE [LARGE SCALE GENOMIC DNA]</scope>
    <source>
        <strain evidence="3 4">MCA 4186</strain>
    </source>
</reference>
<evidence type="ECO:0000313" key="4">
    <source>
        <dbReference type="Proteomes" id="UP000245946"/>
    </source>
</evidence>
<gene>
    <name evidence="3" type="ORF">FA09DRAFT_322986</name>
</gene>
<dbReference type="EMBL" id="KZ819306">
    <property type="protein sequence ID" value="PWN95209.1"/>
    <property type="molecule type" value="Genomic_DNA"/>
</dbReference>
<evidence type="ECO:0000256" key="2">
    <source>
        <dbReference type="SAM" id="MobiDB-lite"/>
    </source>
</evidence>
<dbReference type="Proteomes" id="UP000245946">
    <property type="component" value="Unassembled WGS sequence"/>
</dbReference>
<evidence type="ECO:0008006" key="5">
    <source>
        <dbReference type="Google" id="ProtNLM"/>
    </source>
</evidence>
<dbReference type="STRING" id="58919.A0A316Z0Z2"/>
<evidence type="ECO:0000313" key="3">
    <source>
        <dbReference type="EMBL" id="PWN95209.1"/>
    </source>
</evidence>
<dbReference type="AlphaFoldDB" id="A0A316Z0Z2"/>
<name>A0A316Z0Z2_9BASI</name>
<dbReference type="InterPro" id="IPR043129">
    <property type="entry name" value="ATPase_NBD"/>
</dbReference>